<proteinExistence type="predicted"/>
<dbReference type="OrthoDB" id="3679796at2"/>
<dbReference type="Gene3D" id="1.10.10.10">
    <property type="entry name" value="Winged helix-like DNA-binding domain superfamily/Winged helix DNA-binding domain"/>
    <property type="match status" value="1"/>
</dbReference>
<dbReference type="GO" id="GO:0006355">
    <property type="term" value="P:regulation of DNA-templated transcription"/>
    <property type="evidence" value="ECO:0007669"/>
    <property type="project" value="InterPro"/>
</dbReference>
<evidence type="ECO:0000256" key="1">
    <source>
        <dbReference type="ARBA" id="ARBA00023015"/>
    </source>
</evidence>
<dbReference type="InterPro" id="IPR000792">
    <property type="entry name" value="Tscrpt_reg_LuxR_C"/>
</dbReference>
<protein>
    <recommendedName>
        <fullName evidence="4">HTH luxR-type domain-containing protein</fullName>
    </recommendedName>
</protein>
<keyword evidence="3" id="KW-0804">Transcription</keyword>
<name>A0A419A4P1_9RHOB</name>
<dbReference type="CDD" id="cd06170">
    <property type="entry name" value="LuxR_C_like"/>
    <property type="match status" value="1"/>
</dbReference>
<reference evidence="6" key="1">
    <citation type="submission" date="2018-09" db="EMBL/GenBank/DDBJ databases">
        <title>Paracoccus onubensis nov. sp. a moderate halophilic bacterium isolated from Gruta de las Maravillas (Aracena, Spain).</title>
        <authorList>
            <person name="Jurado V."/>
            <person name="Gutierrez-Patricio S."/>
            <person name="Gonzalez-Pimentel J.L."/>
            <person name="Miller A.Z."/>
            <person name="Laiz L."/>
            <person name="Saiz-Jimenez C."/>
        </authorList>
    </citation>
    <scope>NUCLEOTIDE SEQUENCE [LARGE SCALE GENOMIC DNA]</scope>
    <source>
        <strain evidence="6">DSM 26381</strain>
    </source>
</reference>
<dbReference type="PROSITE" id="PS50043">
    <property type="entry name" value="HTH_LUXR_2"/>
    <property type="match status" value="1"/>
</dbReference>
<gene>
    <name evidence="5" type="ORF">D3P05_14345</name>
</gene>
<dbReference type="SUPFAM" id="SSF46894">
    <property type="entry name" value="C-terminal effector domain of the bipartite response regulators"/>
    <property type="match status" value="1"/>
</dbReference>
<keyword evidence="2" id="KW-0238">DNA-binding</keyword>
<evidence type="ECO:0000259" key="4">
    <source>
        <dbReference type="PROSITE" id="PS50043"/>
    </source>
</evidence>
<sequence length="248" mass="27260">MLLSHMERLVDANSVAGIRDSYFDALNGHGYSCAFYGASFQSDLPPAVIREDPEIHSNFPGDFIEEMRRYHPFGTSPWMIWADSHAGSIPLAQLVSESRHDPGMVRALEIASQHGAASLRIISLKGRVARARGLVAICPALMARPAEEAALWLRNHREIATLTAIMHMRMATICRHPQRSGLTPRQREVLEWTSAGKTVAEVATILGLTPATVEKHLRLARDALDAGSTAQAILKAHVTNQIFLQKTA</sequence>
<dbReference type="RefSeq" id="WP_119898846.1">
    <property type="nucleotide sequence ID" value="NZ_QZEW01000061.1"/>
</dbReference>
<comment type="caution">
    <text evidence="5">The sequence shown here is derived from an EMBL/GenBank/DDBJ whole genome shotgun (WGS) entry which is preliminary data.</text>
</comment>
<evidence type="ECO:0000256" key="2">
    <source>
        <dbReference type="ARBA" id="ARBA00023125"/>
    </source>
</evidence>
<dbReference type="InterPro" id="IPR016032">
    <property type="entry name" value="Sig_transdc_resp-reg_C-effctor"/>
</dbReference>
<dbReference type="Pfam" id="PF00196">
    <property type="entry name" value="GerE"/>
    <property type="match status" value="1"/>
</dbReference>
<dbReference type="AlphaFoldDB" id="A0A419A4P1"/>
<evidence type="ECO:0000313" key="6">
    <source>
        <dbReference type="Proteomes" id="UP000283587"/>
    </source>
</evidence>
<dbReference type="InterPro" id="IPR036693">
    <property type="entry name" value="TF_LuxR_autoind-bd_dom_sf"/>
</dbReference>
<dbReference type="SUPFAM" id="SSF75516">
    <property type="entry name" value="Pheromone-binding domain of LuxR-like quorum-sensing transcription factors"/>
    <property type="match status" value="1"/>
</dbReference>
<keyword evidence="6" id="KW-1185">Reference proteome</keyword>
<dbReference type="GO" id="GO:0003677">
    <property type="term" value="F:DNA binding"/>
    <property type="evidence" value="ECO:0007669"/>
    <property type="project" value="UniProtKB-KW"/>
</dbReference>
<dbReference type="Proteomes" id="UP000283587">
    <property type="component" value="Unassembled WGS sequence"/>
</dbReference>
<feature type="domain" description="HTH luxR-type" evidence="4">
    <location>
        <begin position="173"/>
        <end position="240"/>
    </location>
</feature>
<dbReference type="SMART" id="SM00421">
    <property type="entry name" value="HTH_LUXR"/>
    <property type="match status" value="1"/>
</dbReference>
<accession>A0A419A4P1</accession>
<evidence type="ECO:0000256" key="3">
    <source>
        <dbReference type="ARBA" id="ARBA00023163"/>
    </source>
</evidence>
<dbReference type="PRINTS" id="PR00038">
    <property type="entry name" value="HTHLUXR"/>
</dbReference>
<keyword evidence="1" id="KW-0805">Transcription regulation</keyword>
<dbReference type="PANTHER" id="PTHR44688">
    <property type="entry name" value="DNA-BINDING TRANSCRIPTIONAL ACTIVATOR DEVR_DOSR"/>
    <property type="match status" value="1"/>
</dbReference>
<evidence type="ECO:0000313" key="5">
    <source>
        <dbReference type="EMBL" id="RJL10140.1"/>
    </source>
</evidence>
<dbReference type="EMBL" id="QZEW01000061">
    <property type="protein sequence ID" value="RJL10140.1"/>
    <property type="molecule type" value="Genomic_DNA"/>
</dbReference>
<dbReference type="Gene3D" id="3.30.450.80">
    <property type="entry name" value="Transcription factor LuxR-like, autoinducer-binding domain"/>
    <property type="match status" value="1"/>
</dbReference>
<dbReference type="PANTHER" id="PTHR44688:SF16">
    <property type="entry name" value="DNA-BINDING TRANSCRIPTIONAL ACTIVATOR DEVR_DOSR"/>
    <property type="match status" value="1"/>
</dbReference>
<dbReference type="InterPro" id="IPR036388">
    <property type="entry name" value="WH-like_DNA-bd_sf"/>
</dbReference>
<organism evidence="5 6">
    <name type="scientific">Paracoccus siganidrum</name>
    <dbReference type="NCBI Taxonomy" id="1276757"/>
    <lineage>
        <taxon>Bacteria</taxon>
        <taxon>Pseudomonadati</taxon>
        <taxon>Pseudomonadota</taxon>
        <taxon>Alphaproteobacteria</taxon>
        <taxon>Rhodobacterales</taxon>
        <taxon>Paracoccaceae</taxon>
        <taxon>Paracoccus</taxon>
    </lineage>
</organism>